<proteinExistence type="predicted"/>
<protein>
    <submittedName>
        <fullName evidence="1">Uncharacterized protein</fullName>
    </submittedName>
</protein>
<gene>
    <name evidence="1" type="ORF">MYAER_3848</name>
</gene>
<evidence type="ECO:0000313" key="2">
    <source>
        <dbReference type="Proteomes" id="UP000034103"/>
    </source>
</evidence>
<dbReference type="EMBL" id="CP011304">
    <property type="protein sequence ID" value="AKE66178.1"/>
    <property type="molecule type" value="Genomic_DNA"/>
</dbReference>
<dbReference type="RefSeq" id="WP_046663198.1">
    <property type="nucleotide sequence ID" value="NZ_CP011304.1"/>
</dbReference>
<sequence>MIITDLEHLELMAQNQKIPNCSPVGGQGFIVHNPWINLSGVVKASSTPSTLSMVFSGSVIASDYAYLNVIQAGYVYAMSPV</sequence>
<dbReference type="AlphaFoldDB" id="A0A0F6RNH6"/>
<organism evidence="1 2">
    <name type="scientific">Microcystis aeruginosa NIES-2549</name>
    <dbReference type="NCBI Taxonomy" id="1641812"/>
    <lineage>
        <taxon>Bacteria</taxon>
        <taxon>Bacillati</taxon>
        <taxon>Cyanobacteriota</taxon>
        <taxon>Cyanophyceae</taxon>
        <taxon>Oscillatoriophycideae</taxon>
        <taxon>Chroococcales</taxon>
        <taxon>Microcystaceae</taxon>
        <taxon>Microcystis</taxon>
    </lineage>
</organism>
<accession>A0A0F6RNH6</accession>
<reference evidence="1 2" key="1">
    <citation type="journal article" date="2015" name="Genome Announc.">
        <title>Complete Genome Sequence of Microcystis aeruginosa NIES-2549, a Bloom-Forming Cyanobacterium from Lake Kasumigaura, Japan.</title>
        <authorList>
            <person name="Yamaguchi H."/>
            <person name="Suzuki S."/>
            <person name="Tanabe Y."/>
            <person name="Osana Y."/>
            <person name="Shimura Y."/>
            <person name="Ishida K."/>
            <person name="Kawachi M."/>
        </authorList>
    </citation>
    <scope>NUCLEOTIDE SEQUENCE [LARGE SCALE GENOMIC DNA]</scope>
    <source>
        <strain evidence="1 2">NIES-2549</strain>
    </source>
</reference>
<dbReference type="Proteomes" id="UP000034103">
    <property type="component" value="Chromosome"/>
</dbReference>
<dbReference type="PATRIC" id="fig|1641812.3.peg.3985"/>
<name>A0A0F6RNH6_MICAE</name>
<dbReference type="HOGENOM" id="CLU_2569949_0_0_3"/>
<evidence type="ECO:0000313" key="1">
    <source>
        <dbReference type="EMBL" id="AKE66178.1"/>
    </source>
</evidence>